<dbReference type="InterPro" id="IPR036291">
    <property type="entry name" value="NAD(P)-bd_dom_sf"/>
</dbReference>
<gene>
    <name evidence="4" type="ORF">M467_10510</name>
</gene>
<dbReference type="PANTHER" id="PTHR43318:SF1">
    <property type="entry name" value="POLYSACCHARIDE BIOSYNTHESIS PROTEIN EPSC-RELATED"/>
    <property type="match status" value="1"/>
</dbReference>
<keyword evidence="2" id="KW-0472">Membrane</keyword>
<evidence type="ECO:0000256" key="1">
    <source>
        <dbReference type="ARBA" id="ARBA00007430"/>
    </source>
</evidence>
<evidence type="ECO:0000259" key="3">
    <source>
        <dbReference type="Pfam" id="PF02719"/>
    </source>
</evidence>
<dbReference type="EMBL" id="ATCL01000014">
    <property type="protein sequence ID" value="ERG67711.1"/>
    <property type="molecule type" value="Genomic_DNA"/>
</dbReference>
<dbReference type="RefSeq" id="WP_021066276.1">
    <property type="nucleotide sequence ID" value="NZ_ATCL01000014.1"/>
</dbReference>
<dbReference type="PATRIC" id="fig|1345023.5.peg.1112"/>
<proteinExistence type="inferred from homology"/>
<sequence>MSLTELKRKSIRTSILATLDIIAIISAITFTYFFLYPVEFLFSMNQNHFIQSAIIYSVLFILIAGLSGLYDVAWRFASIKEAIRLTLTLVMSTASLYLIQFGMYGEAMERMLFLSSCLSLLALGAIRLGSRVMITWNSNSTSGLFNKKLKRRKDEKRTLIIGAGQAGRMLVRQMQHSQNHRMNPIGFIDDNSHLQSLTVNDVKVLGKVDDLESVVEREAIDKIVFAIPSMNYKERLEIIKRAKAICTNVHTLPMIEEVAAGKVSVNQMRQVSIEDLLGREPVELDISGIQSEVESKTVLVTGAGGSIGSEICRQILKFQPSRLLLLGHGENSIYLIERELRDLNLNIELIPIIADIQDRNRLKEVFESYTPHLVFHAAAHKHVPLMEANPHEAVKNNIYGTKNVAEMADEFGASRFVMISTDKAVNPTNVMGSTKRIAEMVVQRLGKISRTKYAVVRFGNVLGSRGSVIPLFKNQIEKGGPLTVTHPDMTRYFMTIPEASRLVIQAGMLADGGEVFVLDMGEPVKIVDLARNMIKLSGFTEEQISIEYSGIRPGEKMFEELLKEGEVHPEAVYPKIFTGIVSEEQNLDGKLNQIHHLKTSEALSLYLINWANDGIELQDDSLNHMRETV</sequence>
<dbReference type="Pfam" id="PF13727">
    <property type="entry name" value="CoA_binding_3"/>
    <property type="match status" value="1"/>
</dbReference>
<accession>U1N135</accession>
<dbReference type="PANTHER" id="PTHR43318">
    <property type="entry name" value="UDP-N-ACETYLGLUCOSAMINE 4,6-DEHYDRATASE"/>
    <property type="match status" value="1"/>
</dbReference>
<dbReference type="OrthoDB" id="9803111at2"/>
<feature type="transmembrane region" description="Helical" evidence="2">
    <location>
        <begin position="48"/>
        <end position="70"/>
    </location>
</feature>
<dbReference type="InterPro" id="IPR051203">
    <property type="entry name" value="Polysaccharide_Synthase-Rel"/>
</dbReference>
<name>U1N135_9BACL</name>
<comment type="caution">
    <text evidence="4">The sequence shown here is derived from an EMBL/GenBank/DDBJ whole genome shotgun (WGS) entry which is preliminary data.</text>
</comment>
<feature type="transmembrane region" description="Helical" evidence="2">
    <location>
        <begin position="15"/>
        <end position="36"/>
    </location>
</feature>
<dbReference type="eggNOG" id="COG1086">
    <property type="taxonomic scope" value="Bacteria"/>
</dbReference>
<reference evidence="4 5" key="1">
    <citation type="journal article" date="2013" name="Genome Announc.">
        <title>Draft Genome Sequence of Exiguobacterium pavilionensis Strain RW-2, with Wide Thermal, Salinity, and pH Tolerance, Isolated from Modern Freshwater Microbialites.</title>
        <authorList>
            <person name="White R.A.III."/>
            <person name="Grassa C.J."/>
            <person name="Suttle C.A."/>
        </authorList>
    </citation>
    <scope>NUCLEOTIDE SEQUENCE [LARGE SCALE GENOMIC DNA]</scope>
    <source>
        <strain evidence="4 5">RW-2</strain>
    </source>
</reference>
<keyword evidence="2" id="KW-1133">Transmembrane helix</keyword>
<organism evidence="4 5">
    <name type="scientific">Exiguobacterium chiriqhucha RW-2</name>
    <dbReference type="NCBI Taxonomy" id="1345023"/>
    <lineage>
        <taxon>Bacteria</taxon>
        <taxon>Bacillati</taxon>
        <taxon>Bacillota</taxon>
        <taxon>Bacilli</taxon>
        <taxon>Bacillales</taxon>
        <taxon>Bacillales Family XII. Incertae Sedis</taxon>
        <taxon>Exiguobacterium</taxon>
    </lineage>
</organism>
<evidence type="ECO:0000313" key="4">
    <source>
        <dbReference type="EMBL" id="ERG67711.1"/>
    </source>
</evidence>
<evidence type="ECO:0000256" key="2">
    <source>
        <dbReference type="SAM" id="Phobius"/>
    </source>
</evidence>
<dbReference type="SUPFAM" id="SSF51735">
    <property type="entry name" value="NAD(P)-binding Rossmann-fold domains"/>
    <property type="match status" value="2"/>
</dbReference>
<feature type="transmembrane region" description="Helical" evidence="2">
    <location>
        <begin position="82"/>
        <end position="99"/>
    </location>
</feature>
<dbReference type="CDD" id="cd05237">
    <property type="entry name" value="UDP_invert_4-6DH_SDR_e"/>
    <property type="match status" value="1"/>
</dbReference>
<dbReference type="Gene3D" id="3.40.50.720">
    <property type="entry name" value="NAD(P)-binding Rossmann-like Domain"/>
    <property type="match status" value="2"/>
</dbReference>
<dbReference type="Pfam" id="PF02719">
    <property type="entry name" value="Polysacc_synt_2"/>
    <property type="match status" value="1"/>
</dbReference>
<dbReference type="AlphaFoldDB" id="U1N135"/>
<dbReference type="InterPro" id="IPR003869">
    <property type="entry name" value="Polysac_CapD-like"/>
</dbReference>
<dbReference type="Proteomes" id="UP000016464">
    <property type="component" value="Unassembled WGS sequence"/>
</dbReference>
<keyword evidence="5" id="KW-1185">Reference proteome</keyword>
<evidence type="ECO:0000313" key="5">
    <source>
        <dbReference type="Proteomes" id="UP000016464"/>
    </source>
</evidence>
<keyword evidence="2" id="KW-0812">Transmembrane</keyword>
<feature type="domain" description="Polysaccharide biosynthesis protein CapD-like" evidence="3">
    <location>
        <begin position="298"/>
        <end position="578"/>
    </location>
</feature>
<protein>
    <recommendedName>
        <fullName evidence="3">Polysaccharide biosynthesis protein CapD-like domain-containing protein</fullName>
    </recommendedName>
</protein>
<comment type="similarity">
    <text evidence="1">Belongs to the polysaccharide synthase family.</text>
</comment>